<sequence>MPGKRGELASTTDPEYETCLQLAIDDLAEGTHKTVSAAVKALDVSCQTLSDRVNNTH</sequence>
<evidence type="ECO:0000313" key="1">
    <source>
        <dbReference type="EMBL" id="KIK92926.1"/>
    </source>
</evidence>
<dbReference type="HOGENOM" id="CLU_2997106_0_0_1"/>
<reference evidence="1 2" key="1">
    <citation type="submission" date="2014-04" db="EMBL/GenBank/DDBJ databases">
        <authorList>
            <consortium name="DOE Joint Genome Institute"/>
            <person name="Kuo A."/>
            <person name="Kohler A."/>
            <person name="Jargeat P."/>
            <person name="Nagy L.G."/>
            <person name="Floudas D."/>
            <person name="Copeland A."/>
            <person name="Barry K.W."/>
            <person name="Cichocki N."/>
            <person name="Veneault-Fourrey C."/>
            <person name="LaButti K."/>
            <person name="Lindquist E.A."/>
            <person name="Lipzen A."/>
            <person name="Lundell T."/>
            <person name="Morin E."/>
            <person name="Murat C."/>
            <person name="Sun H."/>
            <person name="Tunlid A."/>
            <person name="Henrissat B."/>
            <person name="Grigoriev I.V."/>
            <person name="Hibbett D.S."/>
            <person name="Martin F."/>
            <person name="Nordberg H.P."/>
            <person name="Cantor M.N."/>
            <person name="Hua S.X."/>
        </authorList>
    </citation>
    <scope>NUCLEOTIDE SEQUENCE [LARGE SCALE GENOMIC DNA]</scope>
    <source>
        <strain evidence="1 2">Ve08.2h10</strain>
    </source>
</reference>
<dbReference type="OrthoDB" id="2679067at2759"/>
<organism evidence="1 2">
    <name type="scientific">Paxillus rubicundulus Ve08.2h10</name>
    <dbReference type="NCBI Taxonomy" id="930991"/>
    <lineage>
        <taxon>Eukaryota</taxon>
        <taxon>Fungi</taxon>
        <taxon>Dikarya</taxon>
        <taxon>Basidiomycota</taxon>
        <taxon>Agaricomycotina</taxon>
        <taxon>Agaricomycetes</taxon>
        <taxon>Agaricomycetidae</taxon>
        <taxon>Boletales</taxon>
        <taxon>Paxilineae</taxon>
        <taxon>Paxillaceae</taxon>
        <taxon>Paxillus</taxon>
    </lineage>
</organism>
<proteinExistence type="predicted"/>
<reference evidence="2" key="2">
    <citation type="submission" date="2015-01" db="EMBL/GenBank/DDBJ databases">
        <title>Evolutionary Origins and Diversification of the Mycorrhizal Mutualists.</title>
        <authorList>
            <consortium name="DOE Joint Genome Institute"/>
            <consortium name="Mycorrhizal Genomics Consortium"/>
            <person name="Kohler A."/>
            <person name="Kuo A."/>
            <person name="Nagy L.G."/>
            <person name="Floudas D."/>
            <person name="Copeland A."/>
            <person name="Barry K.W."/>
            <person name="Cichocki N."/>
            <person name="Veneault-Fourrey C."/>
            <person name="LaButti K."/>
            <person name="Lindquist E.A."/>
            <person name="Lipzen A."/>
            <person name="Lundell T."/>
            <person name="Morin E."/>
            <person name="Murat C."/>
            <person name="Riley R."/>
            <person name="Ohm R."/>
            <person name="Sun H."/>
            <person name="Tunlid A."/>
            <person name="Henrissat B."/>
            <person name="Grigoriev I.V."/>
            <person name="Hibbett D.S."/>
            <person name="Martin F."/>
        </authorList>
    </citation>
    <scope>NUCLEOTIDE SEQUENCE [LARGE SCALE GENOMIC DNA]</scope>
    <source>
        <strain evidence="2">Ve08.2h10</strain>
    </source>
</reference>
<dbReference type="AlphaFoldDB" id="A0A0D0DUS8"/>
<evidence type="ECO:0008006" key="3">
    <source>
        <dbReference type="Google" id="ProtNLM"/>
    </source>
</evidence>
<dbReference type="InParanoid" id="A0A0D0DUS8"/>
<dbReference type="EMBL" id="KN825230">
    <property type="protein sequence ID" value="KIK92926.1"/>
    <property type="molecule type" value="Genomic_DNA"/>
</dbReference>
<gene>
    <name evidence="1" type="ORF">PAXRUDRAFT_829523</name>
</gene>
<keyword evidence="2" id="KW-1185">Reference proteome</keyword>
<evidence type="ECO:0000313" key="2">
    <source>
        <dbReference type="Proteomes" id="UP000054538"/>
    </source>
</evidence>
<protein>
    <recommendedName>
        <fullName evidence="3">HTH psq-type domain-containing protein</fullName>
    </recommendedName>
</protein>
<dbReference type="Proteomes" id="UP000054538">
    <property type="component" value="Unassembled WGS sequence"/>
</dbReference>
<accession>A0A0D0DUS8</accession>
<name>A0A0D0DUS8_9AGAM</name>